<proteinExistence type="inferred from homology"/>
<protein>
    <submittedName>
        <fullName evidence="8 9">Etoposide-induced protein 2.4 homolog</fullName>
    </submittedName>
</protein>
<keyword evidence="5 6" id="KW-0472">Membrane</keyword>
<dbReference type="RefSeq" id="XP_032812087.1">
    <property type="nucleotide sequence ID" value="XM_032956196.1"/>
</dbReference>
<dbReference type="PANTHER" id="PTHR21389">
    <property type="entry name" value="P53 INDUCED PROTEIN"/>
    <property type="match status" value="1"/>
</dbReference>
<keyword evidence="3 6" id="KW-0812">Transmembrane</keyword>
<dbReference type="GeneID" id="116943361"/>
<name>A0AAJ7T8K4_PETMA</name>
<feature type="transmembrane region" description="Helical" evidence="6">
    <location>
        <begin position="167"/>
        <end position="191"/>
    </location>
</feature>
<gene>
    <name evidence="8 9" type="primary">EI24</name>
</gene>
<organism evidence="7 8">
    <name type="scientific">Petromyzon marinus</name>
    <name type="common">Sea lamprey</name>
    <dbReference type="NCBI Taxonomy" id="7757"/>
    <lineage>
        <taxon>Eukaryota</taxon>
        <taxon>Metazoa</taxon>
        <taxon>Chordata</taxon>
        <taxon>Craniata</taxon>
        <taxon>Vertebrata</taxon>
        <taxon>Cyclostomata</taxon>
        <taxon>Hyperoartia</taxon>
        <taxon>Petromyzontiformes</taxon>
        <taxon>Petromyzontidae</taxon>
        <taxon>Petromyzon</taxon>
    </lineage>
</organism>
<feature type="transmembrane region" description="Helical" evidence="6">
    <location>
        <begin position="111"/>
        <end position="133"/>
    </location>
</feature>
<dbReference type="AlphaFoldDB" id="A0AAJ7T8K4"/>
<dbReference type="KEGG" id="pmrn:116943361"/>
<evidence type="ECO:0000256" key="6">
    <source>
        <dbReference type="SAM" id="Phobius"/>
    </source>
</evidence>
<evidence type="ECO:0000256" key="2">
    <source>
        <dbReference type="ARBA" id="ARBA00010970"/>
    </source>
</evidence>
<evidence type="ECO:0000313" key="8">
    <source>
        <dbReference type="RefSeq" id="XP_032812087.1"/>
    </source>
</evidence>
<dbReference type="RefSeq" id="XP_032812088.1">
    <property type="nucleotide sequence ID" value="XM_032956197.1"/>
</dbReference>
<dbReference type="PANTHER" id="PTHR21389:SF0">
    <property type="entry name" value="ETOPOSIDE-INDUCED PROTEIN 2.4 HOMOLOG"/>
    <property type="match status" value="1"/>
</dbReference>
<keyword evidence="4 6" id="KW-1133">Transmembrane helix</keyword>
<evidence type="ECO:0000256" key="5">
    <source>
        <dbReference type="ARBA" id="ARBA00023136"/>
    </source>
</evidence>
<reference evidence="8 9" key="1">
    <citation type="submission" date="2025-04" db="UniProtKB">
        <authorList>
            <consortium name="RefSeq"/>
        </authorList>
    </citation>
    <scope>IDENTIFICATION</scope>
    <source>
        <tissue evidence="8 9">Sperm</tissue>
    </source>
</reference>
<keyword evidence="7" id="KW-1185">Reference proteome</keyword>
<sequence length="318" mass="35929">MADTAKCAVLNVLKGVRDSIWGMSAVLRLDKRVEREREKQRERRRKGPDWKEDEPKIVIRILQCCAWNGGIFWLSIQLFYSIFIPALQALTALVFSRFIQGGAESLHLGVWRWLEFILSSIFGALWVLPLFLLSKIVNAIWFQDIADLAHLGSRGGKSHSFPSLSKFVADLLFSLLLQALFLIQGLCVSWIPIPGVGQIVGTVHMSLLYSLYCFEYKWFNMGVGVHQRVALVEGNWPYHLGFGLPLAVLTSLPQSYLISGCVFSILFPLFIISGNEAKPPQQPFEFPLRLFSMAVSLSNQLFHTTLHPRNQPAQQGAR</sequence>
<dbReference type="Pfam" id="PF07264">
    <property type="entry name" value="EI24"/>
    <property type="match status" value="1"/>
</dbReference>
<dbReference type="InterPro" id="IPR059112">
    <property type="entry name" value="CysZ/EI24"/>
</dbReference>
<evidence type="ECO:0000313" key="7">
    <source>
        <dbReference type="Proteomes" id="UP001318040"/>
    </source>
</evidence>
<evidence type="ECO:0000256" key="1">
    <source>
        <dbReference type="ARBA" id="ARBA00004141"/>
    </source>
</evidence>
<comment type="subcellular location">
    <subcellularLocation>
        <location evidence="1">Membrane</location>
        <topology evidence="1">Multi-pass membrane protein</topology>
    </subcellularLocation>
</comment>
<accession>A0AAJ7T8K4</accession>
<dbReference type="Proteomes" id="UP001318040">
    <property type="component" value="Chromosome 17"/>
</dbReference>
<comment type="similarity">
    <text evidence="2">Belongs to the EI24 family.</text>
</comment>
<dbReference type="GO" id="GO:0016236">
    <property type="term" value="P:macroautophagy"/>
    <property type="evidence" value="ECO:0007669"/>
    <property type="project" value="TreeGrafter"/>
</dbReference>
<feature type="transmembrane region" description="Helical" evidence="6">
    <location>
        <begin position="254"/>
        <end position="272"/>
    </location>
</feature>
<evidence type="ECO:0000256" key="3">
    <source>
        <dbReference type="ARBA" id="ARBA00022692"/>
    </source>
</evidence>
<feature type="transmembrane region" description="Helical" evidence="6">
    <location>
        <begin position="78"/>
        <end position="99"/>
    </location>
</feature>
<dbReference type="GO" id="GO:0016020">
    <property type="term" value="C:membrane"/>
    <property type="evidence" value="ECO:0007669"/>
    <property type="project" value="UniProtKB-SubCell"/>
</dbReference>
<evidence type="ECO:0000256" key="4">
    <source>
        <dbReference type="ARBA" id="ARBA00022989"/>
    </source>
</evidence>
<evidence type="ECO:0000313" key="9">
    <source>
        <dbReference type="RefSeq" id="XP_032812088.1"/>
    </source>
</evidence>
<dbReference type="GO" id="GO:0005783">
    <property type="term" value="C:endoplasmic reticulum"/>
    <property type="evidence" value="ECO:0007669"/>
    <property type="project" value="TreeGrafter"/>
</dbReference>
<dbReference type="CTD" id="9538"/>